<feature type="region of interest" description="Disordered" evidence="1">
    <location>
        <begin position="1"/>
        <end position="20"/>
    </location>
</feature>
<evidence type="ECO:0000313" key="3">
    <source>
        <dbReference type="EMBL" id="KAD4178147.1"/>
    </source>
</evidence>
<dbReference type="OrthoDB" id="166375at2759"/>
<dbReference type="SUPFAM" id="SSF159042">
    <property type="entry name" value="Plus3-like"/>
    <property type="match status" value="1"/>
</dbReference>
<keyword evidence="4" id="KW-1185">Reference proteome</keyword>
<protein>
    <recommendedName>
        <fullName evidence="2">Plus3 domain-containing protein</fullName>
    </recommendedName>
</protein>
<evidence type="ECO:0000313" key="4">
    <source>
        <dbReference type="Proteomes" id="UP000326396"/>
    </source>
</evidence>
<dbReference type="InterPro" id="IPR036128">
    <property type="entry name" value="Plus3-like_sf"/>
</dbReference>
<name>A0A5N6MVN6_9ASTR</name>
<dbReference type="SMART" id="SM00719">
    <property type="entry name" value="Plus3"/>
    <property type="match status" value="1"/>
</dbReference>
<sequence>MMSIANLRKNTNTGEGANANANSKADMMKFLGPDTLAELVWSPKTGINIIFTQKEPCFTYEAGPSETGFLDTPSEQHIVSLATHDVSNEVIKSSSCTGSQNQGAADALFEQLYENGMTSNVNDSGSESRPCLKTEPLMKCGPREQIERDNIELDDVKMEKDDCCSDPFLENAQAAIFEDEKKESCKISKFLTKRKIKCSLEQQLLLGNKRIKKQEDEYTTKTDNSFMNWISNMLKGFKSHDICDQRINVNNETRSLASKETGFHTVFQPLFSPETITRIRNKSVSSMVLTKRCSQESLDYMETENIKAKNLVKQVNLYEVVSNEAPKGIFDTIRRLRLSRTDIYKWMNSQLSVSQLDGFFLRLRVTKREDEDGGSRYYVACIAGLQRETKFKNLKQPIRVKVGGVECFVESQHVSNCDFKEEELIAWWQKTSKSERIPVVKDLPSKLAVRRTLGI</sequence>
<gene>
    <name evidence="3" type="ORF">E3N88_26738</name>
</gene>
<dbReference type="PANTHER" id="PTHR38940">
    <property type="entry name" value="PLUS3 DOMAIN-CONTAINING PROTEIN"/>
    <property type="match status" value="1"/>
</dbReference>
<dbReference type="EMBL" id="SZYD01000014">
    <property type="protein sequence ID" value="KAD4178147.1"/>
    <property type="molecule type" value="Genomic_DNA"/>
</dbReference>
<dbReference type="Proteomes" id="UP000326396">
    <property type="component" value="Linkage Group LG4"/>
</dbReference>
<dbReference type="Gene3D" id="3.90.70.200">
    <property type="entry name" value="Plus-3 domain"/>
    <property type="match status" value="1"/>
</dbReference>
<proteinExistence type="predicted"/>
<dbReference type="PANTHER" id="PTHR38940:SF5">
    <property type="match status" value="1"/>
</dbReference>
<comment type="caution">
    <text evidence="3">The sequence shown here is derived from an EMBL/GenBank/DDBJ whole genome shotgun (WGS) entry which is preliminary data.</text>
</comment>
<dbReference type="InterPro" id="IPR004343">
    <property type="entry name" value="Plus-3_dom"/>
</dbReference>
<evidence type="ECO:0000259" key="2">
    <source>
        <dbReference type="PROSITE" id="PS51360"/>
    </source>
</evidence>
<accession>A0A5N6MVN6</accession>
<dbReference type="AlphaFoldDB" id="A0A5N6MVN6"/>
<dbReference type="PROSITE" id="PS51360">
    <property type="entry name" value="PLUS3"/>
    <property type="match status" value="1"/>
</dbReference>
<organism evidence="3 4">
    <name type="scientific">Mikania micrantha</name>
    <name type="common">bitter vine</name>
    <dbReference type="NCBI Taxonomy" id="192012"/>
    <lineage>
        <taxon>Eukaryota</taxon>
        <taxon>Viridiplantae</taxon>
        <taxon>Streptophyta</taxon>
        <taxon>Embryophyta</taxon>
        <taxon>Tracheophyta</taxon>
        <taxon>Spermatophyta</taxon>
        <taxon>Magnoliopsida</taxon>
        <taxon>eudicotyledons</taxon>
        <taxon>Gunneridae</taxon>
        <taxon>Pentapetalae</taxon>
        <taxon>asterids</taxon>
        <taxon>campanulids</taxon>
        <taxon>Asterales</taxon>
        <taxon>Asteraceae</taxon>
        <taxon>Asteroideae</taxon>
        <taxon>Heliantheae alliance</taxon>
        <taxon>Eupatorieae</taxon>
        <taxon>Mikania</taxon>
    </lineage>
</organism>
<dbReference type="GO" id="GO:0003677">
    <property type="term" value="F:DNA binding"/>
    <property type="evidence" value="ECO:0007669"/>
    <property type="project" value="InterPro"/>
</dbReference>
<dbReference type="Pfam" id="PF03126">
    <property type="entry name" value="Plus-3"/>
    <property type="match status" value="1"/>
</dbReference>
<feature type="domain" description="Plus3" evidence="2">
    <location>
        <begin position="327"/>
        <end position="455"/>
    </location>
</feature>
<evidence type="ECO:0000256" key="1">
    <source>
        <dbReference type="SAM" id="MobiDB-lite"/>
    </source>
</evidence>
<reference evidence="3 4" key="1">
    <citation type="submission" date="2019-05" db="EMBL/GenBank/DDBJ databases">
        <title>Mikania micrantha, genome provides insights into the molecular mechanism of rapid growth.</title>
        <authorList>
            <person name="Liu B."/>
        </authorList>
    </citation>
    <scope>NUCLEOTIDE SEQUENCE [LARGE SCALE GENOMIC DNA]</scope>
    <source>
        <strain evidence="3">NLD-2019</strain>
        <tissue evidence="3">Leaf</tissue>
    </source>
</reference>
<feature type="compositionally biased region" description="Low complexity" evidence="1">
    <location>
        <begin position="10"/>
        <end position="20"/>
    </location>
</feature>